<feature type="compositionally biased region" description="Low complexity" evidence="1">
    <location>
        <begin position="58"/>
        <end position="69"/>
    </location>
</feature>
<sequence>MGWLWSSQSPSKGPDDDTTTAQARPQAPPAPTQQPEPAYSDPEVAKFMADLQDAFGGSSKPSSSHSTTTEPFSKATSTTSTPIEQADNNTTPPPPPSTTDSPWRSLWGPAAQSETPSSSSSGAYTTNTAPERAAARQRPQQHPERLDEISESLLPTTMSCRNALDAAFYCQSPGGQWNAVYREGEVRSCSDHWEDLWFCMRVRAMGGKVKEEEIRSHYRKKELAKYGPGRPSSTDVWESREEKVQPGTAFTERYDPPNISDEEWRALEIQNRRAVQGALAKK</sequence>
<dbReference type="EMBL" id="JAGPXC010000002">
    <property type="protein sequence ID" value="KAH6656415.1"/>
    <property type="molecule type" value="Genomic_DNA"/>
</dbReference>
<keyword evidence="3" id="KW-1185">Reference proteome</keyword>
<evidence type="ECO:0000256" key="1">
    <source>
        <dbReference type="SAM" id="MobiDB-lite"/>
    </source>
</evidence>
<name>A0A9P8UQY4_9PEZI</name>
<dbReference type="AlphaFoldDB" id="A0A9P8UQY4"/>
<accession>A0A9P8UQY4</accession>
<feature type="compositionally biased region" description="Polar residues" evidence="1">
    <location>
        <begin position="70"/>
        <end position="83"/>
    </location>
</feature>
<dbReference type="Pfam" id="PF11326">
    <property type="entry name" value="PANTS-like"/>
    <property type="match status" value="1"/>
</dbReference>
<dbReference type="PANTHER" id="PTHR28052">
    <property type="entry name" value="UPF0545 PROTEIN C22ORF39"/>
    <property type="match status" value="1"/>
</dbReference>
<dbReference type="Proteomes" id="UP000758603">
    <property type="component" value="Unassembled WGS sequence"/>
</dbReference>
<feature type="region of interest" description="Disordered" evidence="1">
    <location>
        <begin position="1"/>
        <end position="148"/>
    </location>
</feature>
<feature type="compositionally biased region" description="Low complexity" evidence="1">
    <location>
        <begin position="110"/>
        <end position="140"/>
    </location>
</feature>
<dbReference type="GeneID" id="70130681"/>
<feature type="region of interest" description="Disordered" evidence="1">
    <location>
        <begin position="224"/>
        <end position="257"/>
    </location>
</feature>
<feature type="compositionally biased region" description="Polar residues" evidence="1">
    <location>
        <begin position="1"/>
        <end position="11"/>
    </location>
</feature>
<dbReference type="RefSeq" id="XP_045960649.1">
    <property type="nucleotide sequence ID" value="XM_046101789.1"/>
</dbReference>
<organism evidence="2 3">
    <name type="scientific">Truncatella angustata</name>
    <dbReference type="NCBI Taxonomy" id="152316"/>
    <lineage>
        <taxon>Eukaryota</taxon>
        <taxon>Fungi</taxon>
        <taxon>Dikarya</taxon>
        <taxon>Ascomycota</taxon>
        <taxon>Pezizomycotina</taxon>
        <taxon>Sordariomycetes</taxon>
        <taxon>Xylariomycetidae</taxon>
        <taxon>Amphisphaeriales</taxon>
        <taxon>Sporocadaceae</taxon>
        <taxon>Truncatella</taxon>
    </lineage>
</organism>
<gene>
    <name evidence="2" type="ORF">BKA67DRAFT_551853</name>
</gene>
<dbReference type="OrthoDB" id="2017405at2759"/>
<evidence type="ECO:0000313" key="2">
    <source>
        <dbReference type="EMBL" id="KAH6656415.1"/>
    </source>
</evidence>
<proteinExistence type="predicted"/>
<reference evidence="2" key="1">
    <citation type="journal article" date="2021" name="Nat. Commun.">
        <title>Genetic determinants of endophytism in the Arabidopsis root mycobiome.</title>
        <authorList>
            <person name="Mesny F."/>
            <person name="Miyauchi S."/>
            <person name="Thiergart T."/>
            <person name="Pickel B."/>
            <person name="Atanasova L."/>
            <person name="Karlsson M."/>
            <person name="Huettel B."/>
            <person name="Barry K.W."/>
            <person name="Haridas S."/>
            <person name="Chen C."/>
            <person name="Bauer D."/>
            <person name="Andreopoulos W."/>
            <person name="Pangilinan J."/>
            <person name="LaButti K."/>
            <person name="Riley R."/>
            <person name="Lipzen A."/>
            <person name="Clum A."/>
            <person name="Drula E."/>
            <person name="Henrissat B."/>
            <person name="Kohler A."/>
            <person name="Grigoriev I.V."/>
            <person name="Martin F.M."/>
            <person name="Hacquard S."/>
        </authorList>
    </citation>
    <scope>NUCLEOTIDE SEQUENCE</scope>
    <source>
        <strain evidence="2">MPI-SDFR-AT-0073</strain>
    </source>
</reference>
<dbReference type="InterPro" id="IPR021475">
    <property type="entry name" value="Pants/Emi1-like"/>
</dbReference>
<comment type="caution">
    <text evidence="2">The sequence shown here is derived from an EMBL/GenBank/DDBJ whole genome shotgun (WGS) entry which is preliminary data.</text>
</comment>
<dbReference type="PANTHER" id="PTHR28052:SF1">
    <property type="entry name" value="UPF0545 PROTEIN C22ORF39"/>
    <property type="match status" value="1"/>
</dbReference>
<evidence type="ECO:0000313" key="3">
    <source>
        <dbReference type="Proteomes" id="UP000758603"/>
    </source>
</evidence>
<protein>
    <submittedName>
        <fullName evidence="2">Uncharacterized protein</fullName>
    </submittedName>
</protein>